<dbReference type="EMBL" id="CM037162">
    <property type="protein sequence ID" value="KAH7864586.1"/>
    <property type="molecule type" value="Genomic_DNA"/>
</dbReference>
<protein>
    <submittedName>
        <fullName evidence="1">Uncharacterized protein</fullName>
    </submittedName>
</protein>
<name>A0ACB7ZGP4_9ERIC</name>
<reference evidence="1 2" key="1">
    <citation type="journal article" date="2021" name="Hortic Res">
        <title>High-quality reference genome and annotation aids understanding of berry development for evergreen blueberry (Vaccinium darrowii).</title>
        <authorList>
            <person name="Yu J."/>
            <person name="Hulse-Kemp A.M."/>
            <person name="Babiker E."/>
            <person name="Staton M."/>
        </authorList>
    </citation>
    <scope>NUCLEOTIDE SEQUENCE [LARGE SCALE GENOMIC DNA]</scope>
    <source>
        <strain evidence="2">cv. NJ 8807/NJ 8810</strain>
        <tissue evidence="1">Young leaf</tissue>
    </source>
</reference>
<gene>
    <name evidence="1" type="ORF">Vadar_031282</name>
</gene>
<proteinExistence type="predicted"/>
<sequence length="168" mass="19115">MTAEVPQLTAAAACNGAGESTESPSETVERFGSEAVFVPRKLGITSEDDDGCLILGEWIDTHWKAHSKKVRQQKERRMIKNRESAARLRERKQRLQILRCREFRQDQLTEYPGIVFSDIALTHVEKEKSSSFIKAWEESEKQKVDNKAQKKLAVVPSWENTKKAAVEA</sequence>
<accession>A0ACB7ZGP4</accession>
<dbReference type="Proteomes" id="UP000828048">
    <property type="component" value="Chromosome 12"/>
</dbReference>
<evidence type="ECO:0000313" key="1">
    <source>
        <dbReference type="EMBL" id="KAH7864586.1"/>
    </source>
</evidence>
<keyword evidence="2" id="KW-1185">Reference proteome</keyword>
<comment type="caution">
    <text evidence="1">The sequence shown here is derived from an EMBL/GenBank/DDBJ whole genome shotgun (WGS) entry which is preliminary data.</text>
</comment>
<organism evidence="1 2">
    <name type="scientific">Vaccinium darrowii</name>
    <dbReference type="NCBI Taxonomy" id="229202"/>
    <lineage>
        <taxon>Eukaryota</taxon>
        <taxon>Viridiplantae</taxon>
        <taxon>Streptophyta</taxon>
        <taxon>Embryophyta</taxon>
        <taxon>Tracheophyta</taxon>
        <taxon>Spermatophyta</taxon>
        <taxon>Magnoliopsida</taxon>
        <taxon>eudicotyledons</taxon>
        <taxon>Gunneridae</taxon>
        <taxon>Pentapetalae</taxon>
        <taxon>asterids</taxon>
        <taxon>Ericales</taxon>
        <taxon>Ericaceae</taxon>
        <taxon>Vaccinioideae</taxon>
        <taxon>Vaccinieae</taxon>
        <taxon>Vaccinium</taxon>
    </lineage>
</organism>
<evidence type="ECO:0000313" key="2">
    <source>
        <dbReference type="Proteomes" id="UP000828048"/>
    </source>
</evidence>